<proteinExistence type="predicted"/>
<keyword evidence="2" id="KW-0809">Transit peptide</keyword>
<dbReference type="PANTHER" id="PTHR24015:SF1955">
    <property type="entry name" value="PENTACOTRIPEPTIDE-REPEAT REGION OF PRORP DOMAIN-CONTAINING PROTEIN"/>
    <property type="match status" value="1"/>
</dbReference>
<dbReference type="Gene3D" id="1.25.40.10">
    <property type="entry name" value="Tetratricopeptide repeat domain"/>
    <property type="match status" value="5"/>
</dbReference>
<dbReference type="NCBIfam" id="TIGR00756">
    <property type="entry name" value="PPR"/>
    <property type="match status" value="3"/>
</dbReference>
<feature type="repeat" description="PPR" evidence="3">
    <location>
        <begin position="413"/>
        <end position="447"/>
    </location>
</feature>
<dbReference type="GO" id="GO:0003723">
    <property type="term" value="F:RNA binding"/>
    <property type="evidence" value="ECO:0007669"/>
    <property type="project" value="InterPro"/>
</dbReference>
<dbReference type="Pfam" id="PF20431">
    <property type="entry name" value="E_motif"/>
    <property type="match status" value="1"/>
</dbReference>
<dbReference type="Pfam" id="PF01535">
    <property type="entry name" value="PPR"/>
    <property type="match status" value="1"/>
</dbReference>
<feature type="repeat" description="PPR" evidence="3">
    <location>
        <begin position="209"/>
        <end position="243"/>
    </location>
</feature>
<evidence type="ECO:0008006" key="6">
    <source>
        <dbReference type="Google" id="ProtNLM"/>
    </source>
</evidence>
<evidence type="ECO:0000256" key="3">
    <source>
        <dbReference type="PROSITE-ProRule" id="PRU00708"/>
    </source>
</evidence>
<dbReference type="Pfam" id="PF13041">
    <property type="entry name" value="PPR_2"/>
    <property type="match status" value="3"/>
</dbReference>
<dbReference type="InterPro" id="IPR046848">
    <property type="entry name" value="E_motif"/>
</dbReference>
<dbReference type="FunFam" id="1.25.40.10:FF:000090">
    <property type="entry name" value="Pentatricopeptide repeat-containing protein, chloroplastic"/>
    <property type="match status" value="1"/>
</dbReference>
<dbReference type="EMBL" id="JAUUTY010000007">
    <property type="protein sequence ID" value="KAK1603797.1"/>
    <property type="molecule type" value="Genomic_DNA"/>
</dbReference>
<dbReference type="PROSITE" id="PS51375">
    <property type="entry name" value="PPR"/>
    <property type="match status" value="4"/>
</dbReference>
<dbReference type="GO" id="GO:0009451">
    <property type="term" value="P:RNA modification"/>
    <property type="evidence" value="ECO:0007669"/>
    <property type="project" value="InterPro"/>
</dbReference>
<dbReference type="InterPro" id="IPR046960">
    <property type="entry name" value="PPR_At4g14850-like_plant"/>
</dbReference>
<dbReference type="AlphaFoldDB" id="A0AAD8VDL7"/>
<keyword evidence="5" id="KW-1185">Reference proteome</keyword>
<feature type="repeat" description="PPR" evidence="3">
    <location>
        <begin position="107"/>
        <end position="142"/>
    </location>
</feature>
<evidence type="ECO:0000313" key="5">
    <source>
        <dbReference type="Proteomes" id="UP001231189"/>
    </source>
</evidence>
<evidence type="ECO:0000313" key="4">
    <source>
        <dbReference type="EMBL" id="KAK1603797.1"/>
    </source>
</evidence>
<evidence type="ECO:0000256" key="2">
    <source>
        <dbReference type="ARBA" id="ARBA00022946"/>
    </source>
</evidence>
<sequence>MLFFRLTGANSQGFFPMLYDPHCAFLWEAKRWREAPAPESWPARLPPPRASSRARDHHLFAAAARVLRLEASSSSTTYLWNRLLGLFSRGGAPTHARRLFDAMPERDTVSYNTHIVRLSRSGSATEGARAYSRMLREDGVRPDGTTLSALLALPCSGASHGLVRQVHSHAVRLGLCSNAFVGTALLRAYELRGHTGATTAVFEEVAEPDAVCWNVMIDACTRHGSLPRAVEMLSRMRRAGGIADGFTLASFLRACCSLEDDISLGLQLHTWACKIGVDSETAICNALITMYLKCGAETGSAFRVFQKTSEPNIITWTSMISGFVQNGLAVEAVSFYKEMVKTGERENDYCFTSVLSAFGALASLEHGKMVHCRVMKSGFCSDTIAGNAILDMYFKCGCSSDASFAFHTMQVSDVVSWTAMIVGFGRHGEARKAVLCFREMVHDGFRPDAVTFLAVLSACRQGDLVDEGLAIFRSMVEDHDVIPRREHCACLVDLLGHAGRLKEAETLIRSMGLEMDPLAWESLLGACGLHGEVELGKRSAGKVMELEPWKYGPYVLLSNMYAEQCQWREKEVLRERLDGSNVRKGAGHSWFSVSEAS</sequence>
<dbReference type="InterPro" id="IPR011990">
    <property type="entry name" value="TPR-like_helical_dom_sf"/>
</dbReference>
<dbReference type="InterPro" id="IPR002885">
    <property type="entry name" value="PPR_rpt"/>
</dbReference>
<keyword evidence="1" id="KW-0677">Repeat</keyword>
<comment type="caution">
    <text evidence="4">The sequence shown here is derived from an EMBL/GenBank/DDBJ whole genome shotgun (WGS) entry which is preliminary data.</text>
</comment>
<gene>
    <name evidence="4" type="ORF">QYE76_027470</name>
</gene>
<reference evidence="4" key="1">
    <citation type="submission" date="2023-07" db="EMBL/GenBank/DDBJ databases">
        <title>A chromosome-level genome assembly of Lolium multiflorum.</title>
        <authorList>
            <person name="Chen Y."/>
            <person name="Copetti D."/>
            <person name="Kolliker R."/>
            <person name="Studer B."/>
        </authorList>
    </citation>
    <scope>NUCLEOTIDE SEQUENCE</scope>
    <source>
        <strain evidence="4">02402/16</strain>
        <tissue evidence="4">Leaf</tissue>
    </source>
</reference>
<dbReference type="PANTHER" id="PTHR24015">
    <property type="entry name" value="OS07G0578800 PROTEIN-RELATED"/>
    <property type="match status" value="1"/>
</dbReference>
<organism evidence="4 5">
    <name type="scientific">Lolium multiflorum</name>
    <name type="common">Italian ryegrass</name>
    <name type="synonym">Lolium perenne subsp. multiflorum</name>
    <dbReference type="NCBI Taxonomy" id="4521"/>
    <lineage>
        <taxon>Eukaryota</taxon>
        <taxon>Viridiplantae</taxon>
        <taxon>Streptophyta</taxon>
        <taxon>Embryophyta</taxon>
        <taxon>Tracheophyta</taxon>
        <taxon>Spermatophyta</taxon>
        <taxon>Magnoliopsida</taxon>
        <taxon>Liliopsida</taxon>
        <taxon>Poales</taxon>
        <taxon>Poaceae</taxon>
        <taxon>BOP clade</taxon>
        <taxon>Pooideae</taxon>
        <taxon>Poodae</taxon>
        <taxon>Poeae</taxon>
        <taxon>Poeae Chloroplast Group 2 (Poeae type)</taxon>
        <taxon>Loliodinae</taxon>
        <taxon>Loliinae</taxon>
        <taxon>Lolium</taxon>
    </lineage>
</organism>
<evidence type="ECO:0000256" key="1">
    <source>
        <dbReference type="ARBA" id="ARBA00022737"/>
    </source>
</evidence>
<dbReference type="FunFam" id="1.25.40.10:FF:000351">
    <property type="entry name" value="Pentatricopeptide repeat-containing protein"/>
    <property type="match status" value="1"/>
</dbReference>
<accession>A0AAD8VDL7</accession>
<dbReference type="Proteomes" id="UP001231189">
    <property type="component" value="Unassembled WGS sequence"/>
</dbReference>
<protein>
    <recommendedName>
        <fullName evidence="6">Pentatricopeptide repeat-containing protein</fullName>
    </recommendedName>
</protein>
<name>A0AAD8VDL7_LOLMU</name>
<feature type="repeat" description="PPR" evidence="3">
    <location>
        <begin position="312"/>
        <end position="346"/>
    </location>
</feature>